<dbReference type="RefSeq" id="WP_148955238.1">
    <property type="nucleotide sequence ID" value="NZ_VTEG01000029.1"/>
</dbReference>
<sequence length="650" mass="75073">MAERKLESYFINANYEYHQMVQDLQQCLNPEVSSEVIALVQKMTDEAMTGVWDRLQQRYEQLRELEDSFPEKPEKEDQSNYLKEFFRLTDPGMVAADLKQALNFDSLEEEYREFIGSMSTQEYGEIFKRYTYPAHFFNGLKAAVLHHIDQLTSALKTYAEIIGQHAILLDSIHQGNKDKAFIKGGASLLGMLIGIPFAGAGVGALMGGNDETRINGSLNKVFGNWNTYVDHFNEFLGSLEENYQLAMMTIYGGTILRVNDQLEALHFTFEEMALLSCNYSLTLTKKERKDTREWVEETTAGITELIKRKSWREAIKVSKELIQIISQRPITARTELYDGKSAMYIANLFYYSSFQEALLEEYRNGHVDSFYHTVQKLYKELPLLVKDKDLETDYSPSGELVFRFVKEALKRGNQEDLRVFLEYLQRISERFDNRKGYIGEFTDTASDFSKEYKTYLALEKFLSDVFSIELDIHNDDPEIHLSRSSLKELRKIDKEIGDEDELTRYLKKQYLKSFLIPRKKISFNWLASNKKKVISAAILALLLIFGMKYADPIIERSKNGLAALQSNEAEVTAEEQTELITLRITSEYGNIRSNPSLDSDIVQSVNQTEELQYLNEEQQDTEGRSWFHVKLSTGEQGWISSKITERITVE</sequence>
<evidence type="ECO:0000259" key="1">
    <source>
        <dbReference type="PROSITE" id="PS51781"/>
    </source>
</evidence>
<dbReference type="Gene3D" id="2.30.30.40">
    <property type="entry name" value="SH3 Domains"/>
    <property type="match status" value="1"/>
</dbReference>
<dbReference type="EMBL" id="VTEG01000029">
    <property type="protein sequence ID" value="TYR95539.1"/>
    <property type="molecule type" value="Genomic_DNA"/>
</dbReference>
<comment type="caution">
    <text evidence="2">The sequence shown here is derived from an EMBL/GenBank/DDBJ whole genome shotgun (WGS) entry which is preliminary data.</text>
</comment>
<protein>
    <submittedName>
        <fullName evidence="2">SH3 domain-containing protein</fullName>
    </submittedName>
</protein>
<accession>A0A5D4M157</accession>
<evidence type="ECO:0000313" key="2">
    <source>
        <dbReference type="EMBL" id="TYR95539.1"/>
    </source>
</evidence>
<dbReference type="Proteomes" id="UP000325182">
    <property type="component" value="Unassembled WGS sequence"/>
</dbReference>
<name>A0A5D4M157_9BACI</name>
<dbReference type="InterPro" id="IPR003646">
    <property type="entry name" value="SH3-like_bac-type"/>
</dbReference>
<proteinExistence type="predicted"/>
<dbReference type="AlphaFoldDB" id="A0A5D4M157"/>
<reference evidence="2 3" key="1">
    <citation type="submission" date="2019-08" db="EMBL/GenBank/DDBJ databases">
        <title>Bacillus genomes from the desert of Cuatro Cienegas, Coahuila.</title>
        <authorList>
            <person name="Olmedo-Alvarez G."/>
        </authorList>
    </citation>
    <scope>NUCLEOTIDE SEQUENCE [LARGE SCALE GENOMIC DNA]</scope>
    <source>
        <strain evidence="2 3">CH128b_4D</strain>
    </source>
</reference>
<organism evidence="2 3">
    <name type="scientific">Rossellomorea vietnamensis</name>
    <dbReference type="NCBI Taxonomy" id="218284"/>
    <lineage>
        <taxon>Bacteria</taxon>
        <taxon>Bacillati</taxon>
        <taxon>Bacillota</taxon>
        <taxon>Bacilli</taxon>
        <taxon>Bacillales</taxon>
        <taxon>Bacillaceae</taxon>
        <taxon>Rossellomorea</taxon>
    </lineage>
</organism>
<evidence type="ECO:0000313" key="3">
    <source>
        <dbReference type="Proteomes" id="UP000325182"/>
    </source>
</evidence>
<dbReference type="PROSITE" id="PS51781">
    <property type="entry name" value="SH3B"/>
    <property type="match status" value="1"/>
</dbReference>
<gene>
    <name evidence="2" type="ORF">FZC84_21525</name>
</gene>
<feature type="domain" description="SH3b" evidence="1">
    <location>
        <begin position="575"/>
        <end position="648"/>
    </location>
</feature>
<dbReference type="Pfam" id="PF08239">
    <property type="entry name" value="SH3_3"/>
    <property type="match status" value="1"/>
</dbReference>